<dbReference type="SUPFAM" id="SSF46785">
    <property type="entry name" value="Winged helix' DNA-binding domain"/>
    <property type="match status" value="1"/>
</dbReference>
<evidence type="ECO:0000259" key="5">
    <source>
        <dbReference type="PROSITE" id="PS50931"/>
    </source>
</evidence>
<feature type="domain" description="HTH lysR-type" evidence="5">
    <location>
        <begin position="1"/>
        <end position="58"/>
    </location>
</feature>
<dbReference type="PROSITE" id="PS50931">
    <property type="entry name" value="HTH_LYSR"/>
    <property type="match status" value="1"/>
</dbReference>
<dbReference type="InterPro" id="IPR036388">
    <property type="entry name" value="WH-like_DNA-bd_sf"/>
</dbReference>
<dbReference type="PANTHER" id="PTHR30346">
    <property type="entry name" value="TRANSCRIPTIONAL DUAL REGULATOR HCAR-RELATED"/>
    <property type="match status" value="1"/>
</dbReference>
<dbReference type="InterPro" id="IPR005119">
    <property type="entry name" value="LysR_subst-bd"/>
</dbReference>
<evidence type="ECO:0000313" key="6">
    <source>
        <dbReference type="EMBL" id="GAA2347909.1"/>
    </source>
</evidence>
<keyword evidence="2" id="KW-0805">Transcription regulation</keyword>
<dbReference type="PANTHER" id="PTHR30346:SF0">
    <property type="entry name" value="HCA OPERON TRANSCRIPTIONAL ACTIVATOR HCAR"/>
    <property type="match status" value="1"/>
</dbReference>
<evidence type="ECO:0000256" key="1">
    <source>
        <dbReference type="ARBA" id="ARBA00009437"/>
    </source>
</evidence>
<evidence type="ECO:0000313" key="7">
    <source>
        <dbReference type="Proteomes" id="UP001501444"/>
    </source>
</evidence>
<dbReference type="InterPro" id="IPR000847">
    <property type="entry name" value="LysR_HTH_N"/>
</dbReference>
<dbReference type="Gene3D" id="3.40.190.10">
    <property type="entry name" value="Periplasmic binding protein-like II"/>
    <property type="match status" value="2"/>
</dbReference>
<dbReference type="Gene3D" id="1.10.10.10">
    <property type="entry name" value="Winged helix-like DNA-binding domain superfamily/Winged helix DNA-binding domain"/>
    <property type="match status" value="1"/>
</dbReference>
<dbReference type="InterPro" id="IPR036390">
    <property type="entry name" value="WH_DNA-bd_sf"/>
</dbReference>
<dbReference type="CDD" id="cd08414">
    <property type="entry name" value="PBP2_LTTR_aromatics_like"/>
    <property type="match status" value="1"/>
</dbReference>
<proteinExistence type="inferred from homology"/>
<dbReference type="Pfam" id="PF00126">
    <property type="entry name" value="HTH_1"/>
    <property type="match status" value="1"/>
</dbReference>
<dbReference type="RefSeq" id="WP_344613563.1">
    <property type="nucleotide sequence ID" value="NZ_BAAARV010000026.1"/>
</dbReference>
<keyword evidence="3" id="KW-0238">DNA-binding</keyword>
<keyword evidence="4" id="KW-0804">Transcription</keyword>
<organism evidence="6 7">
    <name type="scientific">Dactylosporangium salmoneum</name>
    <dbReference type="NCBI Taxonomy" id="53361"/>
    <lineage>
        <taxon>Bacteria</taxon>
        <taxon>Bacillati</taxon>
        <taxon>Actinomycetota</taxon>
        <taxon>Actinomycetes</taxon>
        <taxon>Micromonosporales</taxon>
        <taxon>Micromonosporaceae</taxon>
        <taxon>Dactylosporangium</taxon>
    </lineage>
</organism>
<dbReference type="PRINTS" id="PR00039">
    <property type="entry name" value="HTHLYSR"/>
</dbReference>
<dbReference type="SUPFAM" id="SSF53850">
    <property type="entry name" value="Periplasmic binding protein-like II"/>
    <property type="match status" value="1"/>
</dbReference>
<keyword evidence="7" id="KW-1185">Reference proteome</keyword>
<dbReference type="Pfam" id="PF03466">
    <property type="entry name" value="LysR_substrate"/>
    <property type="match status" value="1"/>
</dbReference>
<sequence length="291" mass="31905">MDMRRLRYFAELAKDLHFTHAAKRLNIAQPALSQQVRVLEREVGARLIERGPGACTLTPVGAIVAAEAALLIAQVDDARERIAAAVRGQGGRIRLAYTRSARGGRVDALVERFRAQHSRVEVIPETGWHAPNVAGLLAGRYDAAFVRPPLDDPGIAWRLVDTEELRLALPAGHRLARLRRVSREAVAGEPAVMWPRENGPGMFDRIVAQVWPAGGFNLVRYEPDDEQLLRAVAAGGVVAAVPEGRARALRVPGVVLRRFTPPVPTVDIGLAWNKRTVTPTVRRLLAILDEL</sequence>
<reference evidence="7" key="1">
    <citation type="journal article" date="2019" name="Int. J. Syst. Evol. Microbiol.">
        <title>The Global Catalogue of Microorganisms (GCM) 10K type strain sequencing project: providing services to taxonomists for standard genome sequencing and annotation.</title>
        <authorList>
            <consortium name="The Broad Institute Genomics Platform"/>
            <consortium name="The Broad Institute Genome Sequencing Center for Infectious Disease"/>
            <person name="Wu L."/>
            <person name="Ma J."/>
        </authorList>
    </citation>
    <scope>NUCLEOTIDE SEQUENCE [LARGE SCALE GENOMIC DNA]</scope>
    <source>
        <strain evidence="7">JCM 3272</strain>
    </source>
</reference>
<name>A0ABP5T9A9_9ACTN</name>
<comment type="caution">
    <text evidence="6">The sequence shown here is derived from an EMBL/GenBank/DDBJ whole genome shotgun (WGS) entry which is preliminary data.</text>
</comment>
<evidence type="ECO:0000256" key="4">
    <source>
        <dbReference type="ARBA" id="ARBA00023163"/>
    </source>
</evidence>
<dbReference type="Proteomes" id="UP001501444">
    <property type="component" value="Unassembled WGS sequence"/>
</dbReference>
<gene>
    <name evidence="6" type="ORF">GCM10010170_036040</name>
</gene>
<protein>
    <submittedName>
        <fullName evidence="6">LysR family transcriptional regulator</fullName>
    </submittedName>
</protein>
<comment type="similarity">
    <text evidence="1">Belongs to the LysR transcriptional regulatory family.</text>
</comment>
<evidence type="ECO:0000256" key="2">
    <source>
        <dbReference type="ARBA" id="ARBA00023015"/>
    </source>
</evidence>
<dbReference type="EMBL" id="BAAARV010000026">
    <property type="protein sequence ID" value="GAA2347909.1"/>
    <property type="molecule type" value="Genomic_DNA"/>
</dbReference>
<accession>A0ABP5T9A9</accession>
<evidence type="ECO:0000256" key="3">
    <source>
        <dbReference type="ARBA" id="ARBA00023125"/>
    </source>
</evidence>